<keyword evidence="3" id="KW-1185">Reference proteome</keyword>
<gene>
    <name evidence="1" type="ORF">QVN81_10865</name>
    <name evidence="2" type="ORF">QVN84_11845</name>
</gene>
<evidence type="ECO:0000313" key="2">
    <source>
        <dbReference type="EMBL" id="MDN0026201.1"/>
    </source>
</evidence>
<dbReference type="AlphaFoldDB" id="A0AAW7JYU9"/>
<evidence type="ECO:0000313" key="4">
    <source>
        <dbReference type="Proteomes" id="UP001168478"/>
    </source>
</evidence>
<dbReference type="EMBL" id="JAUEIF010000013">
    <property type="protein sequence ID" value="MDN0026201.1"/>
    <property type="molecule type" value="Genomic_DNA"/>
</dbReference>
<evidence type="ECO:0000313" key="1">
    <source>
        <dbReference type="EMBL" id="MDN0023514.1"/>
    </source>
</evidence>
<name>A0AAW7JYU9_9BACT</name>
<organism evidence="2 4">
    <name type="scientific">Leyella lascolaii</name>
    <dbReference type="NCBI Taxonomy" id="1776379"/>
    <lineage>
        <taxon>Bacteria</taxon>
        <taxon>Pseudomonadati</taxon>
        <taxon>Bacteroidota</taxon>
        <taxon>Bacteroidia</taxon>
        <taxon>Bacteroidales</taxon>
        <taxon>Prevotellaceae</taxon>
        <taxon>Leyella</taxon>
    </lineage>
</organism>
<accession>A0AAW7JYU9</accession>
<evidence type="ECO:0000313" key="3">
    <source>
        <dbReference type="Proteomes" id="UP001167831"/>
    </source>
</evidence>
<dbReference type="Proteomes" id="UP001168478">
    <property type="component" value="Unassembled WGS sequence"/>
</dbReference>
<reference evidence="2" key="1">
    <citation type="submission" date="2023-06" db="EMBL/GenBank/DDBJ databases">
        <authorList>
            <person name="Zeman M."/>
            <person name="Kubasova T."/>
            <person name="Jahodarova E."/>
            <person name="Nykrynova M."/>
            <person name="Rychlik I."/>
        </authorList>
    </citation>
    <scope>NUCLEOTIDE SEQUENCE</scope>
    <source>
        <strain evidence="2">ET15</strain>
        <strain evidence="1">ET37</strain>
    </source>
</reference>
<dbReference type="EMBL" id="JAUEIE010000013">
    <property type="protein sequence ID" value="MDN0023514.1"/>
    <property type="molecule type" value="Genomic_DNA"/>
</dbReference>
<reference evidence="2" key="2">
    <citation type="submission" date="2023-08" db="EMBL/GenBank/DDBJ databases">
        <title>Identification and characterization of horizontal gene transfer across gut microbiota members of farm animals based on homology search.</title>
        <authorList>
            <person name="Schwarzerova J."/>
            <person name="Nykrynova M."/>
            <person name="Jureckova K."/>
            <person name="Cejkova D."/>
            <person name="Rychlik I."/>
        </authorList>
    </citation>
    <scope>NUCLEOTIDE SEQUENCE</scope>
    <source>
        <strain evidence="2">ET15</strain>
        <strain evidence="1">ET37</strain>
    </source>
</reference>
<comment type="caution">
    <text evidence="2">The sequence shown here is derived from an EMBL/GenBank/DDBJ whole genome shotgun (WGS) entry which is preliminary data.</text>
</comment>
<protein>
    <submittedName>
        <fullName evidence="2">Uncharacterized protein</fullName>
    </submittedName>
</protein>
<dbReference type="Proteomes" id="UP001167831">
    <property type="component" value="Unassembled WGS sequence"/>
</dbReference>
<proteinExistence type="predicted"/>
<dbReference type="RefSeq" id="WP_289825973.1">
    <property type="nucleotide sequence ID" value="NZ_JAUEIE010000013.1"/>
</dbReference>
<sequence>MAYLNKDVDTDTLKDKVLYMDTREQALNEVLVATKRPEYVVFEAYFRAPQFYNGQLEYYYDGVAYYFVKLKNGEVDHRTLAARYLADDSIKKEECRNGSLLSYAPPFPVPDFYGVGKNKEAKNPAFWRTDTLAAKVLFSFDHLYPDTVKSLSLGKYNQQLRSSHSSEVYALRPDGITYTDMVSSRWSRQMTVTIKDVRKIYDQWEEVYITKASFADKQDVKKFKDEKIGIVDVDQFIEQSAIPPISNSIRAKLPTMTVSKR</sequence>